<accession>A0A914QDB0</accession>
<evidence type="ECO:0000313" key="3">
    <source>
        <dbReference type="WBParaSite" id="PDA_v2.g25148.t1"/>
    </source>
</evidence>
<organism evidence="2 3">
    <name type="scientific">Panagrolaimus davidi</name>
    <dbReference type="NCBI Taxonomy" id="227884"/>
    <lineage>
        <taxon>Eukaryota</taxon>
        <taxon>Metazoa</taxon>
        <taxon>Ecdysozoa</taxon>
        <taxon>Nematoda</taxon>
        <taxon>Chromadorea</taxon>
        <taxon>Rhabditida</taxon>
        <taxon>Tylenchina</taxon>
        <taxon>Panagrolaimomorpha</taxon>
        <taxon>Panagrolaimoidea</taxon>
        <taxon>Panagrolaimidae</taxon>
        <taxon>Panagrolaimus</taxon>
    </lineage>
</organism>
<evidence type="ECO:0000313" key="2">
    <source>
        <dbReference type="Proteomes" id="UP000887578"/>
    </source>
</evidence>
<feature type="compositionally biased region" description="Polar residues" evidence="1">
    <location>
        <begin position="87"/>
        <end position="103"/>
    </location>
</feature>
<keyword evidence="2" id="KW-1185">Reference proteome</keyword>
<sequence length="271" mass="29769">MDSADKSSKKSKKSVLVVSASHKPGNGDSASGKKIKIKVSAAKKKKPDAPPAKKSSKKIIVCKSDDNVIEHTDRSSKKERKRSSNKFNEGSQKNKPSLIQQTMPKKDEKHEKQKKHQKHEKQHHLHKKDGGGGGENVPEKESQEESGKGSGGGKSGGSKSGEKLKAKRKIKDNGEIKLVKEAVEVAKHSASARDENEISDVEAEQPRMKPDKTIIKRGGKLEIGDAMFDIVDGAVLGDYGNCNIRENGKDELLTFRYESISSKCKRIKVFF</sequence>
<feature type="compositionally biased region" description="Basic and acidic residues" evidence="1">
    <location>
        <begin position="63"/>
        <end position="76"/>
    </location>
</feature>
<feature type="compositionally biased region" description="Gly residues" evidence="1">
    <location>
        <begin position="148"/>
        <end position="159"/>
    </location>
</feature>
<proteinExistence type="predicted"/>
<feature type="compositionally biased region" description="Basic residues" evidence="1">
    <location>
        <begin position="33"/>
        <end position="46"/>
    </location>
</feature>
<feature type="region of interest" description="Disordered" evidence="1">
    <location>
        <begin position="1"/>
        <end position="173"/>
    </location>
</feature>
<protein>
    <submittedName>
        <fullName evidence="3">Uncharacterized protein</fullName>
    </submittedName>
</protein>
<feature type="compositionally biased region" description="Low complexity" evidence="1">
    <location>
        <begin position="14"/>
        <end position="23"/>
    </location>
</feature>
<feature type="region of interest" description="Disordered" evidence="1">
    <location>
        <begin position="188"/>
        <end position="209"/>
    </location>
</feature>
<dbReference type="Proteomes" id="UP000887578">
    <property type="component" value="Unplaced"/>
</dbReference>
<feature type="compositionally biased region" description="Basic and acidic residues" evidence="1">
    <location>
        <begin position="137"/>
        <end position="147"/>
    </location>
</feature>
<evidence type="ECO:0000256" key="1">
    <source>
        <dbReference type="SAM" id="MobiDB-lite"/>
    </source>
</evidence>
<dbReference type="WBParaSite" id="PDA_v2.g25148.t1">
    <property type="protein sequence ID" value="PDA_v2.g25148.t1"/>
    <property type="gene ID" value="PDA_v2.g25148"/>
</dbReference>
<dbReference type="AlphaFoldDB" id="A0A914QDB0"/>
<reference evidence="3" key="1">
    <citation type="submission" date="2022-11" db="UniProtKB">
        <authorList>
            <consortium name="WormBaseParasite"/>
        </authorList>
    </citation>
    <scope>IDENTIFICATION</scope>
</reference>
<name>A0A914QDB0_9BILA</name>
<feature type="compositionally biased region" description="Basic residues" evidence="1">
    <location>
        <begin position="112"/>
        <end position="127"/>
    </location>
</feature>